<feature type="region of interest" description="Disordered" evidence="2">
    <location>
        <begin position="110"/>
        <end position="130"/>
    </location>
</feature>
<keyword evidence="1" id="KW-0863">Zinc-finger</keyword>
<name>A0AAD9IQ49_9ANNE</name>
<accession>A0AAD9IQ49</accession>
<keyword evidence="1" id="KW-0479">Metal-binding</keyword>
<feature type="region of interest" description="Disordered" evidence="2">
    <location>
        <begin position="410"/>
        <end position="438"/>
    </location>
</feature>
<proteinExistence type="predicted"/>
<comment type="caution">
    <text evidence="4">The sequence shown here is derived from an EMBL/GenBank/DDBJ whole genome shotgun (WGS) entry which is preliminary data.</text>
</comment>
<keyword evidence="5" id="KW-1185">Reference proteome</keyword>
<evidence type="ECO:0000256" key="2">
    <source>
        <dbReference type="SAM" id="MobiDB-lite"/>
    </source>
</evidence>
<evidence type="ECO:0000256" key="1">
    <source>
        <dbReference type="PROSITE-ProRule" id="PRU00042"/>
    </source>
</evidence>
<dbReference type="Proteomes" id="UP001208570">
    <property type="component" value="Unassembled WGS sequence"/>
</dbReference>
<protein>
    <recommendedName>
        <fullName evidence="3">C2H2-type domain-containing protein</fullName>
    </recommendedName>
</protein>
<gene>
    <name evidence="4" type="ORF">LSH36_3564g00009</name>
</gene>
<keyword evidence="1" id="KW-0862">Zinc</keyword>
<dbReference type="PROSITE" id="PS00028">
    <property type="entry name" value="ZINC_FINGER_C2H2_1"/>
    <property type="match status" value="1"/>
</dbReference>
<dbReference type="SMART" id="SM00355">
    <property type="entry name" value="ZnF_C2H2"/>
    <property type="match status" value="2"/>
</dbReference>
<dbReference type="EMBL" id="JAODUP010003558">
    <property type="protein sequence ID" value="KAK2138210.1"/>
    <property type="molecule type" value="Genomic_DNA"/>
</dbReference>
<dbReference type="Gene3D" id="3.30.160.60">
    <property type="entry name" value="Classic Zinc Finger"/>
    <property type="match status" value="1"/>
</dbReference>
<dbReference type="GO" id="GO:0008270">
    <property type="term" value="F:zinc ion binding"/>
    <property type="evidence" value="ECO:0007669"/>
    <property type="project" value="UniProtKB-KW"/>
</dbReference>
<organism evidence="4 5">
    <name type="scientific">Paralvinella palmiformis</name>
    <dbReference type="NCBI Taxonomy" id="53620"/>
    <lineage>
        <taxon>Eukaryota</taxon>
        <taxon>Metazoa</taxon>
        <taxon>Spiralia</taxon>
        <taxon>Lophotrochozoa</taxon>
        <taxon>Annelida</taxon>
        <taxon>Polychaeta</taxon>
        <taxon>Sedentaria</taxon>
        <taxon>Canalipalpata</taxon>
        <taxon>Terebellida</taxon>
        <taxon>Terebelliformia</taxon>
        <taxon>Alvinellidae</taxon>
        <taxon>Paralvinella</taxon>
    </lineage>
</organism>
<dbReference type="PROSITE" id="PS50157">
    <property type="entry name" value="ZINC_FINGER_C2H2_2"/>
    <property type="match status" value="1"/>
</dbReference>
<evidence type="ECO:0000313" key="5">
    <source>
        <dbReference type="Proteomes" id="UP001208570"/>
    </source>
</evidence>
<dbReference type="AlphaFoldDB" id="A0AAD9IQ49"/>
<feature type="compositionally biased region" description="Basic residues" evidence="2">
    <location>
        <begin position="417"/>
        <end position="432"/>
    </location>
</feature>
<evidence type="ECO:0000313" key="4">
    <source>
        <dbReference type="EMBL" id="KAK2138210.1"/>
    </source>
</evidence>
<dbReference type="InterPro" id="IPR013087">
    <property type="entry name" value="Znf_C2H2_type"/>
</dbReference>
<feature type="domain" description="C2H2-type" evidence="3">
    <location>
        <begin position="227"/>
        <end position="255"/>
    </location>
</feature>
<sequence length="776" mass="86401">MVTIYTEFKTDPGAGARVVALRVDAGAKAGYVILRSEGVHGHGYSGSGSRDRALSAAGKIDEPMETLDRKSSFRLPFKILIFESGRREMDGELSPSLDFVNRALDVQESREEEALTLGSEEPTEPLSNGSVYMPASSTERGIADLAEDGQTGKLLIPMPLRTVACPCNQVFCNVYEFEIHMERAHMGIDVKYTCDLCGKHCLRVHGAKIHRSLCRGNTIRPVIPRPWKCEACEEAFRSKSGLSQHKRHRHPALRNLERKAKYVKEPGQAKPLFKATKLWSIEETKRLLELENEFQGNKNINKLIAAQLAGKSNKQVSDRRRTVHKAKTNISQDKGVTAGRNEDRVTGPGMAVSETVTDPEAFWDFVTGARNSGVEGESHQKTLQVLVDLLQEGNVERACSQVSEILADITPVTKPQSKSKKGQGPKNRRKSQAKAEAYRHAQQLFETNKKSLVAELLEGAESTKCPLSVETVYEAYKARFETESPEVDMSHFPPPVNGMDCDNILKPITGEEVYKAVRKTRPDRGLETICEAISPLNKIVCNPENESKWENLGSQGPRGPYWRRCRASNGWMRRDVLSEGEHTVALQLRTNTYPTREAMSRGRKGTNVMCRRCGQSVETLGHITGQCLAVKGNRIKRHNKVCGILVSAAQSQSWEVMIEPHFKVEDKTYIPDLVFLRGEQAVIVDPTVVWESNSNSLSEAARKKVVKYNPILKTVKDLTGKSSVLLFGFPVGGRGTWCRGNNKVLDALGIPRSKAQYICLTVLGDTLRMLRVFMDK</sequence>
<evidence type="ECO:0000259" key="3">
    <source>
        <dbReference type="PROSITE" id="PS50157"/>
    </source>
</evidence>
<reference evidence="4" key="1">
    <citation type="journal article" date="2023" name="Mol. Biol. Evol.">
        <title>Third-Generation Sequencing Reveals the Adaptive Role of the Epigenome in Three Deep-Sea Polychaetes.</title>
        <authorList>
            <person name="Perez M."/>
            <person name="Aroh O."/>
            <person name="Sun Y."/>
            <person name="Lan Y."/>
            <person name="Juniper S.K."/>
            <person name="Young C.R."/>
            <person name="Angers B."/>
            <person name="Qian P.Y."/>
        </authorList>
    </citation>
    <scope>NUCLEOTIDE SEQUENCE</scope>
    <source>
        <strain evidence="4">P08H-3</strain>
    </source>
</reference>